<name>A0A8S1NXN9_9CILI</name>
<feature type="domain" description="Protein kinase" evidence="6">
    <location>
        <begin position="11"/>
        <end position="267"/>
    </location>
</feature>
<evidence type="ECO:0000256" key="1">
    <source>
        <dbReference type="ARBA" id="ARBA00022679"/>
    </source>
</evidence>
<keyword evidence="1" id="KW-0808">Transferase</keyword>
<keyword evidence="3" id="KW-0418">Kinase</keyword>
<protein>
    <recommendedName>
        <fullName evidence="6">Protein kinase domain-containing protein</fullName>
    </recommendedName>
</protein>
<dbReference type="GO" id="GO:0016020">
    <property type="term" value="C:membrane"/>
    <property type="evidence" value="ECO:0007669"/>
    <property type="project" value="TreeGrafter"/>
</dbReference>
<evidence type="ECO:0000256" key="2">
    <source>
        <dbReference type="ARBA" id="ARBA00022741"/>
    </source>
</evidence>
<dbReference type="GO" id="GO:0005524">
    <property type="term" value="F:ATP binding"/>
    <property type="evidence" value="ECO:0007669"/>
    <property type="project" value="UniProtKB-UniRule"/>
</dbReference>
<dbReference type="InterPro" id="IPR045269">
    <property type="entry name" value="Atg1-like"/>
</dbReference>
<evidence type="ECO:0000256" key="3">
    <source>
        <dbReference type="ARBA" id="ARBA00022777"/>
    </source>
</evidence>
<evidence type="ECO:0000259" key="6">
    <source>
        <dbReference type="PROSITE" id="PS50011"/>
    </source>
</evidence>
<evidence type="ECO:0000256" key="5">
    <source>
        <dbReference type="PROSITE-ProRule" id="PRU10141"/>
    </source>
</evidence>
<dbReference type="PROSITE" id="PS00108">
    <property type="entry name" value="PROTEIN_KINASE_ST"/>
    <property type="match status" value="1"/>
</dbReference>
<organism evidence="7 8">
    <name type="scientific">Paramecium sonneborni</name>
    <dbReference type="NCBI Taxonomy" id="65129"/>
    <lineage>
        <taxon>Eukaryota</taxon>
        <taxon>Sar</taxon>
        <taxon>Alveolata</taxon>
        <taxon>Ciliophora</taxon>
        <taxon>Intramacronucleata</taxon>
        <taxon>Oligohymenophorea</taxon>
        <taxon>Peniculida</taxon>
        <taxon>Parameciidae</taxon>
        <taxon>Paramecium</taxon>
    </lineage>
</organism>
<reference evidence="7" key="1">
    <citation type="submission" date="2021-01" db="EMBL/GenBank/DDBJ databases">
        <authorList>
            <consortium name="Genoscope - CEA"/>
            <person name="William W."/>
        </authorList>
    </citation>
    <scope>NUCLEOTIDE SEQUENCE</scope>
</reference>
<dbReference type="GO" id="GO:0004674">
    <property type="term" value="F:protein serine/threonine kinase activity"/>
    <property type="evidence" value="ECO:0007669"/>
    <property type="project" value="InterPro"/>
</dbReference>
<dbReference type="GO" id="GO:0000407">
    <property type="term" value="C:phagophore assembly site"/>
    <property type="evidence" value="ECO:0007669"/>
    <property type="project" value="TreeGrafter"/>
</dbReference>
<evidence type="ECO:0000313" key="8">
    <source>
        <dbReference type="Proteomes" id="UP000692954"/>
    </source>
</evidence>
<gene>
    <name evidence="7" type="ORF">PSON_ATCC_30995.1.T0650247</name>
</gene>
<keyword evidence="2 5" id="KW-0547">Nucleotide-binding</keyword>
<keyword evidence="8" id="KW-1185">Reference proteome</keyword>
<dbReference type="GO" id="GO:0000045">
    <property type="term" value="P:autophagosome assembly"/>
    <property type="evidence" value="ECO:0007669"/>
    <property type="project" value="TreeGrafter"/>
</dbReference>
<dbReference type="GO" id="GO:0005776">
    <property type="term" value="C:autophagosome"/>
    <property type="evidence" value="ECO:0007669"/>
    <property type="project" value="TreeGrafter"/>
</dbReference>
<dbReference type="AlphaFoldDB" id="A0A8S1NXN9"/>
<dbReference type="PROSITE" id="PS00107">
    <property type="entry name" value="PROTEIN_KINASE_ATP"/>
    <property type="match status" value="1"/>
</dbReference>
<dbReference type="GO" id="GO:0005829">
    <property type="term" value="C:cytosol"/>
    <property type="evidence" value="ECO:0007669"/>
    <property type="project" value="TreeGrafter"/>
</dbReference>
<dbReference type="SMART" id="SM00220">
    <property type="entry name" value="S_TKc"/>
    <property type="match status" value="1"/>
</dbReference>
<evidence type="ECO:0000256" key="4">
    <source>
        <dbReference type="ARBA" id="ARBA00022840"/>
    </source>
</evidence>
<dbReference type="Proteomes" id="UP000692954">
    <property type="component" value="Unassembled WGS sequence"/>
</dbReference>
<comment type="caution">
    <text evidence="7">The sequence shown here is derived from an EMBL/GenBank/DDBJ whole genome shotgun (WGS) entry which is preliminary data.</text>
</comment>
<sequence>MAEHKLIDGYVVTNKLLGTGAFGSVYRGYKESDPKLIVAVKMLPMTEGTNKNFLKNIKREIDILSKIRSQYIVQLFHAARTQKNYYIFLEYCNGGDLKDLIKSKGGSLSEQDAVTYFKQIIYGFKAIYQENVIHRDIKPANILLHNGIAKISDFGFARVVDDMEGQEKFTLLGTPLYMAPQILELGKFNSKCDIWSIGIMFYEMLYGHPPWTATNQLALLDQIKKKPLTFPNQPKRQQIVKDLISKMLVIDEEQRINWYDLFENELIKCNSQELKNKLNLIIDSVQDTLEQSSQLNRFYIDNNLILAQGKNQETQVLFEVKNDEDNTMVIEQKDAIQQNLEDLKGLTYNDIIEAQTKRLQEQMTINKIDAHLSLNRNIGIFVNLTTNNVFQLFKEQHLSIPTHFFYRIMFILQKSQMIIFDDLINIMASKTPIGNGFSDLDWKLYKKNLQYFSTLKAIKTDKFYLKSYYEEITKRTYNFLTNQVQQEKIDGQDKLDVIEFLSIMQNNQQSDLNFNKIYDKTLKYCIKQMYEQVCQQKKITGNRLFLQTLKYLYLCLNPFTYFRQTKEFPDFSKFYEHYDNLDMEIFLQQIHDNFKLF</sequence>
<dbReference type="PANTHER" id="PTHR24348">
    <property type="entry name" value="SERINE/THREONINE-PROTEIN KINASE UNC-51-RELATED"/>
    <property type="match status" value="1"/>
</dbReference>
<dbReference type="PANTHER" id="PTHR24348:SF22">
    <property type="entry name" value="NON-SPECIFIC SERINE_THREONINE PROTEIN KINASE"/>
    <property type="match status" value="1"/>
</dbReference>
<dbReference type="InterPro" id="IPR000719">
    <property type="entry name" value="Prot_kinase_dom"/>
</dbReference>
<dbReference type="InterPro" id="IPR008271">
    <property type="entry name" value="Ser/Thr_kinase_AS"/>
</dbReference>
<evidence type="ECO:0000313" key="7">
    <source>
        <dbReference type="EMBL" id="CAD8096079.1"/>
    </source>
</evidence>
<dbReference type="PROSITE" id="PS50011">
    <property type="entry name" value="PROTEIN_KINASE_DOM"/>
    <property type="match status" value="1"/>
</dbReference>
<keyword evidence="4 5" id="KW-0067">ATP-binding</keyword>
<proteinExistence type="predicted"/>
<dbReference type="GO" id="GO:0010506">
    <property type="term" value="P:regulation of autophagy"/>
    <property type="evidence" value="ECO:0007669"/>
    <property type="project" value="InterPro"/>
</dbReference>
<dbReference type="Pfam" id="PF00069">
    <property type="entry name" value="Pkinase"/>
    <property type="match status" value="1"/>
</dbReference>
<feature type="binding site" evidence="5">
    <location>
        <position position="41"/>
    </location>
    <ligand>
        <name>ATP</name>
        <dbReference type="ChEBI" id="CHEBI:30616"/>
    </ligand>
</feature>
<dbReference type="EMBL" id="CAJJDN010000065">
    <property type="protein sequence ID" value="CAD8096079.1"/>
    <property type="molecule type" value="Genomic_DNA"/>
</dbReference>
<dbReference type="InterPro" id="IPR017441">
    <property type="entry name" value="Protein_kinase_ATP_BS"/>
</dbReference>
<dbReference type="OrthoDB" id="286022at2759"/>
<dbReference type="FunFam" id="1.10.510.10:FF:000654">
    <property type="entry name" value="Protein kinase, putative"/>
    <property type="match status" value="1"/>
</dbReference>
<accession>A0A8S1NXN9</accession>